<name>A0ABR5IAM8_9ACTN</name>
<dbReference type="InterPro" id="IPR001367">
    <property type="entry name" value="Fe_dep_repressor"/>
</dbReference>
<dbReference type="PROSITE" id="PS50944">
    <property type="entry name" value="HTH_DTXR"/>
    <property type="match status" value="1"/>
</dbReference>
<dbReference type="InterPro" id="IPR038157">
    <property type="entry name" value="FeoA_core_dom"/>
</dbReference>
<dbReference type="Pfam" id="PF01325">
    <property type="entry name" value="Fe_dep_repress"/>
    <property type="match status" value="1"/>
</dbReference>
<gene>
    <name evidence="9" type="ORF">ABW18_16325</name>
</gene>
<dbReference type="RefSeq" id="WP_049700018.1">
    <property type="nucleotide sequence ID" value="NZ_JAQDQF010000003.1"/>
</dbReference>
<evidence type="ECO:0000313" key="10">
    <source>
        <dbReference type="Proteomes" id="UP000037247"/>
    </source>
</evidence>
<evidence type="ECO:0000256" key="4">
    <source>
        <dbReference type="ARBA" id="ARBA00023004"/>
    </source>
</evidence>
<dbReference type="SUPFAM" id="SSF47979">
    <property type="entry name" value="Iron-dependent repressor protein, dimerization domain"/>
    <property type="match status" value="1"/>
</dbReference>
<evidence type="ECO:0000256" key="6">
    <source>
        <dbReference type="ARBA" id="ARBA00023125"/>
    </source>
</evidence>
<dbReference type="Pfam" id="PF02742">
    <property type="entry name" value="Fe_dep_repr_C"/>
    <property type="match status" value="1"/>
</dbReference>
<sequence length="237" mass="25940">MTTQVTATVANYLRTIFDLEEDRVEVRRARIAERTGNSKASVAQMLRRMRDQGLLDFTDERLVVPTKAGRDLGVALTRRHRLAERMLVDVVGLPRLQAHRVASGWELSMDKATETQLMHLLRYPTTDAWGNPIPALWQLGFHDSPILLPGLPLSEAVRDTGSARLSVQAFSEHVLNDESAITRLLEAGIEPGATIVARKQGAAVSVSGDESVDLPTQLAASIRVTLLGAADADAYTH</sequence>
<dbReference type="Gene3D" id="1.10.10.10">
    <property type="entry name" value="Winged helix-like DNA-binding domain superfamily/Winged helix DNA-binding domain"/>
    <property type="match status" value="1"/>
</dbReference>
<dbReference type="InterPro" id="IPR050536">
    <property type="entry name" value="DtxR_MntR_Metal-Reg"/>
</dbReference>
<dbReference type="Proteomes" id="UP000037247">
    <property type="component" value="Unassembled WGS sequence"/>
</dbReference>
<dbReference type="InterPro" id="IPR022687">
    <property type="entry name" value="HTH_DTXR"/>
</dbReference>
<dbReference type="SUPFAM" id="SSF50037">
    <property type="entry name" value="C-terminal domain of transcriptional repressors"/>
    <property type="match status" value="1"/>
</dbReference>
<organism evidence="9 10">
    <name type="scientific">Gordonia jacobaea</name>
    <dbReference type="NCBI Taxonomy" id="122202"/>
    <lineage>
        <taxon>Bacteria</taxon>
        <taxon>Bacillati</taxon>
        <taxon>Actinomycetota</taxon>
        <taxon>Actinomycetes</taxon>
        <taxon>Mycobacteriales</taxon>
        <taxon>Gordoniaceae</taxon>
        <taxon>Gordonia</taxon>
    </lineage>
</organism>
<dbReference type="PANTHER" id="PTHR33238:SF10">
    <property type="entry name" value="IRON-DEPENDENT REPRESSOR IDER"/>
    <property type="match status" value="1"/>
</dbReference>
<accession>A0ABR5IAM8</accession>
<dbReference type="InterPro" id="IPR022689">
    <property type="entry name" value="Iron_dep_repressor"/>
</dbReference>
<dbReference type="SUPFAM" id="SSF46785">
    <property type="entry name" value="Winged helix' DNA-binding domain"/>
    <property type="match status" value="1"/>
</dbReference>
<evidence type="ECO:0000256" key="1">
    <source>
        <dbReference type="ARBA" id="ARBA00004496"/>
    </source>
</evidence>
<protein>
    <recommendedName>
        <fullName evidence="8">HTH dtxR-type domain-containing protein</fullName>
    </recommendedName>
</protein>
<evidence type="ECO:0000259" key="8">
    <source>
        <dbReference type="PROSITE" id="PS50944"/>
    </source>
</evidence>
<evidence type="ECO:0000256" key="5">
    <source>
        <dbReference type="ARBA" id="ARBA00023015"/>
    </source>
</evidence>
<dbReference type="PANTHER" id="PTHR33238">
    <property type="entry name" value="IRON (METAL) DEPENDENT REPRESSOR, DTXR FAMILY"/>
    <property type="match status" value="1"/>
</dbReference>
<evidence type="ECO:0000256" key="2">
    <source>
        <dbReference type="ARBA" id="ARBA00007871"/>
    </source>
</evidence>
<evidence type="ECO:0000256" key="7">
    <source>
        <dbReference type="ARBA" id="ARBA00023163"/>
    </source>
</evidence>
<reference evidence="9 10" key="1">
    <citation type="submission" date="2015-05" db="EMBL/GenBank/DDBJ databases">
        <title>Draft genome sequence of the bacterium Gordonia jacobaea a new member of the Gordonia genus.</title>
        <authorList>
            <person name="Jimenez-Galisteo G."/>
            <person name="Dominguez A."/>
            <person name="Munoz E."/>
            <person name="Vinas M."/>
        </authorList>
    </citation>
    <scope>NUCLEOTIDE SEQUENCE [LARGE SCALE GENOMIC DNA]</scope>
    <source>
        <strain evidence="10">mv1</strain>
    </source>
</reference>
<dbReference type="InterPro" id="IPR036421">
    <property type="entry name" value="Fe_dep_repressor_sf"/>
</dbReference>
<comment type="subunit">
    <text evidence="3">Homodimer.</text>
</comment>
<keyword evidence="4" id="KW-0408">Iron</keyword>
<dbReference type="InterPro" id="IPR008988">
    <property type="entry name" value="Transcriptional_repressor_C"/>
</dbReference>
<comment type="caution">
    <text evidence="9">The sequence shown here is derived from an EMBL/GenBank/DDBJ whole genome shotgun (WGS) entry which is preliminary data.</text>
</comment>
<keyword evidence="7" id="KW-0804">Transcription</keyword>
<keyword evidence="6" id="KW-0238">DNA-binding</keyword>
<dbReference type="EMBL" id="LDTZ01000019">
    <property type="protein sequence ID" value="KNA90446.1"/>
    <property type="molecule type" value="Genomic_DNA"/>
</dbReference>
<feature type="domain" description="HTH dtxR-type" evidence="8">
    <location>
        <begin position="1"/>
        <end position="66"/>
    </location>
</feature>
<dbReference type="InterPro" id="IPR036388">
    <property type="entry name" value="WH-like_DNA-bd_sf"/>
</dbReference>
<evidence type="ECO:0000313" key="9">
    <source>
        <dbReference type="EMBL" id="KNA90446.1"/>
    </source>
</evidence>
<comment type="subcellular location">
    <subcellularLocation>
        <location evidence="1">Cytoplasm</location>
    </subcellularLocation>
</comment>
<dbReference type="Gene3D" id="2.30.30.90">
    <property type="match status" value="1"/>
</dbReference>
<dbReference type="InterPro" id="IPR036390">
    <property type="entry name" value="WH_DNA-bd_sf"/>
</dbReference>
<keyword evidence="10" id="KW-1185">Reference proteome</keyword>
<dbReference type="SMART" id="SM00529">
    <property type="entry name" value="HTH_DTXR"/>
    <property type="match status" value="1"/>
</dbReference>
<evidence type="ECO:0000256" key="3">
    <source>
        <dbReference type="ARBA" id="ARBA00011738"/>
    </source>
</evidence>
<proteinExistence type="inferred from homology"/>
<keyword evidence="5" id="KW-0805">Transcription regulation</keyword>
<comment type="similarity">
    <text evidence="2">Belongs to the DtxR/MntR family.</text>
</comment>